<dbReference type="EC" id="2.4.1.17" evidence="3"/>
<evidence type="ECO:0000256" key="10">
    <source>
        <dbReference type="ARBA" id="ARBA00047475"/>
    </source>
</evidence>
<dbReference type="AlphaFoldDB" id="A0AAV5W9M7"/>
<evidence type="ECO:0000256" key="7">
    <source>
        <dbReference type="ARBA" id="ARBA00022729"/>
    </source>
</evidence>
<evidence type="ECO:0000256" key="2">
    <source>
        <dbReference type="ARBA" id="ARBA00009995"/>
    </source>
</evidence>
<dbReference type="SUPFAM" id="SSF53756">
    <property type="entry name" value="UDP-Glycosyltransferase/glycogen phosphorylase"/>
    <property type="match status" value="1"/>
</dbReference>
<evidence type="ECO:0000256" key="1">
    <source>
        <dbReference type="ARBA" id="ARBA00004167"/>
    </source>
</evidence>
<dbReference type="GO" id="GO:0016020">
    <property type="term" value="C:membrane"/>
    <property type="evidence" value="ECO:0007669"/>
    <property type="project" value="UniProtKB-SubCell"/>
</dbReference>
<keyword evidence="4" id="KW-0328">Glycosyltransferase</keyword>
<evidence type="ECO:0000256" key="5">
    <source>
        <dbReference type="ARBA" id="ARBA00022679"/>
    </source>
</evidence>
<comment type="subcellular location">
    <subcellularLocation>
        <location evidence="1">Membrane</location>
        <topology evidence="1">Single-pass membrane protein</topology>
    </subcellularLocation>
</comment>
<evidence type="ECO:0000256" key="8">
    <source>
        <dbReference type="ARBA" id="ARBA00022989"/>
    </source>
</evidence>
<comment type="similarity">
    <text evidence="2">Belongs to the UDP-glycosyltransferase family.</text>
</comment>
<keyword evidence="13" id="KW-1185">Reference proteome</keyword>
<keyword evidence="9 11" id="KW-0472">Membrane</keyword>
<dbReference type="Pfam" id="PF00201">
    <property type="entry name" value="UDPGT"/>
    <property type="match status" value="1"/>
</dbReference>
<name>A0AAV5W9M7_9BILA</name>
<keyword evidence="7" id="KW-0732">Signal</keyword>
<protein>
    <recommendedName>
        <fullName evidence="3">glucuronosyltransferase</fullName>
        <ecNumber evidence="3">2.4.1.17</ecNumber>
    </recommendedName>
</protein>
<evidence type="ECO:0000256" key="4">
    <source>
        <dbReference type="ARBA" id="ARBA00022676"/>
    </source>
</evidence>
<proteinExistence type="inferred from homology"/>
<gene>
    <name evidence="12" type="ORF">PFISCL1PPCAC_18710</name>
</gene>
<sequence>FAALLSLISCDRKRMMVTLRILLLFKCITVGSTYKILVYSPKFGHSHSVFLGRIADVLVDAGHNVTMLMPIMNPAVGDGTAKVLHRIYVQPDPVVQQTYESHKEMNIIERNLFNPITPLFLGPLFASNIGRTCEKMLAEPGLMDRLREEKYDVYIAENFEVCGIGISAAIQPRAVIGAASTCLYAFQFEEYGVPQALSYRPTLFYSALNVHSMLSRLINLIGELFIRTQFWFPRRACDRALRTKFGPDYPSVAEQSSRVAYLFTNSEPLIETAAPTLSKVIDISQIGASQPKPLDQYWDGVLNRRPRAVLISFGSMVKSYLFPAQTKLSLLRMMSRFPDVTFIWKYEHPEDEFSNKEAAAIDNLVLTKWMPQVDILNHPSMAAFVTHGGMGSAQEAAARGVPGLFVPIFGDQPRNAGMMAHNGLGLVYDKFALGDEENLTAAVKEVIENPKYRENARRVSRMLAAKPFKAEQLVAKYVEFAAEFGPSPALRPQSHDMSFIAYHNLDVLLVFALFLTIFVCLFAKCAVWAFRCHFRIVKTKTE</sequence>
<keyword evidence="6 11" id="KW-0812">Transmembrane</keyword>
<dbReference type="InterPro" id="IPR050271">
    <property type="entry name" value="UDP-glycosyltransferase"/>
</dbReference>
<feature type="transmembrane region" description="Helical" evidence="11">
    <location>
        <begin position="507"/>
        <end position="530"/>
    </location>
</feature>
<dbReference type="InterPro" id="IPR002213">
    <property type="entry name" value="UDP_glucos_trans"/>
</dbReference>
<reference evidence="12" key="1">
    <citation type="submission" date="2023-10" db="EMBL/GenBank/DDBJ databases">
        <title>Genome assembly of Pristionchus species.</title>
        <authorList>
            <person name="Yoshida K."/>
            <person name="Sommer R.J."/>
        </authorList>
    </citation>
    <scope>NUCLEOTIDE SEQUENCE</scope>
    <source>
        <strain evidence="12">RS5133</strain>
    </source>
</reference>
<dbReference type="CDD" id="cd03784">
    <property type="entry name" value="GT1_Gtf-like"/>
    <property type="match status" value="1"/>
</dbReference>
<evidence type="ECO:0000256" key="9">
    <source>
        <dbReference type="ARBA" id="ARBA00023136"/>
    </source>
</evidence>
<dbReference type="PANTHER" id="PTHR48043:SF23">
    <property type="entry name" value="UDP-GLUCURONOSYLTRANSFERASE"/>
    <property type="match status" value="1"/>
</dbReference>
<dbReference type="Gene3D" id="3.40.50.2000">
    <property type="entry name" value="Glycogen Phosphorylase B"/>
    <property type="match status" value="1"/>
</dbReference>
<keyword evidence="8 11" id="KW-1133">Transmembrane helix</keyword>
<feature type="non-terminal residue" evidence="12">
    <location>
        <position position="1"/>
    </location>
</feature>
<evidence type="ECO:0000313" key="12">
    <source>
        <dbReference type="EMBL" id="GMT27413.1"/>
    </source>
</evidence>
<comment type="catalytic activity">
    <reaction evidence="10">
        <text>glucuronate acceptor + UDP-alpha-D-glucuronate = acceptor beta-D-glucuronoside + UDP + H(+)</text>
        <dbReference type="Rhea" id="RHEA:21032"/>
        <dbReference type="ChEBI" id="CHEBI:15378"/>
        <dbReference type="ChEBI" id="CHEBI:58052"/>
        <dbReference type="ChEBI" id="CHEBI:58223"/>
        <dbReference type="ChEBI" id="CHEBI:132367"/>
        <dbReference type="ChEBI" id="CHEBI:132368"/>
        <dbReference type="EC" id="2.4.1.17"/>
    </reaction>
</comment>
<dbReference type="PANTHER" id="PTHR48043">
    <property type="entry name" value="EG:EG0003.4 PROTEIN-RELATED"/>
    <property type="match status" value="1"/>
</dbReference>
<evidence type="ECO:0000256" key="6">
    <source>
        <dbReference type="ARBA" id="ARBA00022692"/>
    </source>
</evidence>
<dbReference type="Proteomes" id="UP001432322">
    <property type="component" value="Unassembled WGS sequence"/>
</dbReference>
<comment type="caution">
    <text evidence="12">The sequence shown here is derived from an EMBL/GenBank/DDBJ whole genome shotgun (WGS) entry which is preliminary data.</text>
</comment>
<accession>A0AAV5W9M7</accession>
<evidence type="ECO:0000313" key="13">
    <source>
        <dbReference type="Proteomes" id="UP001432322"/>
    </source>
</evidence>
<dbReference type="FunFam" id="3.40.50.2000:FF:000038">
    <property type="entry name" value="UDP-GlucuronosylTransferase"/>
    <property type="match status" value="1"/>
</dbReference>
<evidence type="ECO:0000256" key="11">
    <source>
        <dbReference type="SAM" id="Phobius"/>
    </source>
</evidence>
<keyword evidence="5" id="KW-0808">Transferase</keyword>
<evidence type="ECO:0000256" key="3">
    <source>
        <dbReference type="ARBA" id="ARBA00012544"/>
    </source>
</evidence>
<dbReference type="GO" id="GO:0015020">
    <property type="term" value="F:glucuronosyltransferase activity"/>
    <property type="evidence" value="ECO:0007669"/>
    <property type="project" value="UniProtKB-EC"/>
</dbReference>
<dbReference type="EMBL" id="BTSY01000005">
    <property type="protein sequence ID" value="GMT27413.1"/>
    <property type="molecule type" value="Genomic_DNA"/>
</dbReference>
<organism evidence="12 13">
    <name type="scientific">Pristionchus fissidentatus</name>
    <dbReference type="NCBI Taxonomy" id="1538716"/>
    <lineage>
        <taxon>Eukaryota</taxon>
        <taxon>Metazoa</taxon>
        <taxon>Ecdysozoa</taxon>
        <taxon>Nematoda</taxon>
        <taxon>Chromadorea</taxon>
        <taxon>Rhabditida</taxon>
        <taxon>Rhabditina</taxon>
        <taxon>Diplogasteromorpha</taxon>
        <taxon>Diplogasteroidea</taxon>
        <taxon>Neodiplogasteridae</taxon>
        <taxon>Pristionchus</taxon>
    </lineage>
</organism>